<dbReference type="EMBL" id="WIWS01000158">
    <property type="protein sequence ID" value="KAF3201325.1"/>
    <property type="molecule type" value="Genomic_DNA"/>
</dbReference>
<protein>
    <submittedName>
        <fullName evidence="4">Uncharacterized protein</fullName>
    </submittedName>
</protein>
<comment type="caution">
    <text evidence="4">The sequence shown here is derived from an EMBL/GenBank/DDBJ whole genome shotgun (WGS) entry which is preliminary data.</text>
</comment>
<gene>
    <name evidence="2" type="ORF">TWF106_002864</name>
    <name evidence="4" type="ORF">TWF191_008135</name>
    <name evidence="3" type="ORF">TWF679_001433</name>
    <name evidence="1" type="ORF">TWF788_006966</name>
</gene>
<dbReference type="Proteomes" id="UP000614610">
    <property type="component" value="Unassembled WGS sequence"/>
</dbReference>
<accession>A0A6G1LZ66</accession>
<evidence type="ECO:0000313" key="6">
    <source>
        <dbReference type="Proteomes" id="UP000479691"/>
    </source>
</evidence>
<evidence type="ECO:0000313" key="2">
    <source>
        <dbReference type="EMBL" id="KAF3201325.1"/>
    </source>
</evidence>
<organism evidence="4 7">
    <name type="scientific">Orbilia oligospora</name>
    <name type="common">Nematode-trapping fungus</name>
    <name type="synonym">Arthrobotrys oligospora</name>
    <dbReference type="NCBI Taxonomy" id="2813651"/>
    <lineage>
        <taxon>Eukaryota</taxon>
        <taxon>Fungi</taxon>
        <taxon>Dikarya</taxon>
        <taxon>Ascomycota</taxon>
        <taxon>Pezizomycotina</taxon>
        <taxon>Orbiliomycetes</taxon>
        <taxon>Orbiliales</taxon>
        <taxon>Orbiliaceae</taxon>
        <taxon>Orbilia</taxon>
    </lineage>
</organism>
<dbReference type="Proteomes" id="UP000479691">
    <property type="component" value="Unassembled WGS sequence"/>
</dbReference>
<reference evidence="5 6" key="1">
    <citation type="submission" date="2019-06" db="EMBL/GenBank/DDBJ databases">
        <authorList>
            <person name="Palmer J.M."/>
        </authorList>
    </citation>
    <scope>NUCLEOTIDE SEQUENCE [LARGE SCALE GENOMIC DNA]</scope>
    <source>
        <strain evidence="2 5">TWF106</strain>
        <strain evidence="4 7">TWF191</strain>
        <strain evidence="3">TWF679</strain>
        <strain evidence="1 6">TWF788</strain>
    </source>
</reference>
<dbReference type="EMBL" id="WIPF01000053">
    <property type="protein sequence ID" value="KAF3218689.1"/>
    <property type="molecule type" value="Genomic_DNA"/>
</dbReference>
<name>A0A6G1LZ66_ORBOL</name>
<evidence type="ECO:0000313" key="1">
    <source>
        <dbReference type="EMBL" id="KAF3179660.1"/>
    </source>
</evidence>
<dbReference type="AlphaFoldDB" id="A0A6G1LZ66"/>
<dbReference type="Proteomes" id="UP000472727">
    <property type="component" value="Unassembled WGS sequence"/>
</dbReference>
<evidence type="ECO:0000313" key="5">
    <source>
        <dbReference type="Proteomes" id="UP000472727"/>
    </source>
</evidence>
<sequence>MELEAQTLLYIRQKEEFDKRNGIIPPPRYELVKMSVSKSFRLGSNGFTLIGYRRIRFSNLYLHARYFSFRSHGFQQYYDYTPTRHSYET</sequence>
<evidence type="ECO:0000313" key="4">
    <source>
        <dbReference type="EMBL" id="KAF3218689.1"/>
    </source>
</evidence>
<evidence type="ECO:0000313" key="7">
    <source>
        <dbReference type="Proteomes" id="UP000483672"/>
    </source>
</evidence>
<dbReference type="EMBL" id="JAABOE010000037">
    <property type="protein sequence ID" value="KAF3179660.1"/>
    <property type="molecule type" value="Genomic_DNA"/>
</dbReference>
<evidence type="ECO:0000313" key="3">
    <source>
        <dbReference type="EMBL" id="KAF3218021.1"/>
    </source>
</evidence>
<dbReference type="Proteomes" id="UP000483672">
    <property type="component" value="Unassembled WGS sequence"/>
</dbReference>
<proteinExistence type="predicted"/>
<dbReference type="EMBL" id="WIWT01000012">
    <property type="protein sequence ID" value="KAF3218021.1"/>
    <property type="molecule type" value="Genomic_DNA"/>
</dbReference>